<dbReference type="InterPro" id="IPR018510">
    <property type="entry name" value="DAP_epimerase_AS"/>
</dbReference>
<reference evidence="10 11" key="1">
    <citation type="submission" date="2023-09" db="EMBL/GenBank/DDBJ databases">
        <title>Description of three actinobacteria isolated from air of manufacturing shop in a pharmaceutical factory.</title>
        <authorList>
            <person name="Zhang D.-F."/>
        </authorList>
    </citation>
    <scope>NUCLEOTIDE SEQUENCE [LARGE SCALE GENOMIC DNA]</scope>
    <source>
        <strain evidence="10 11">LY-0111</strain>
    </source>
</reference>
<evidence type="ECO:0000256" key="9">
    <source>
        <dbReference type="PROSITE-ProRule" id="PRU10125"/>
    </source>
</evidence>
<evidence type="ECO:0000256" key="5">
    <source>
        <dbReference type="ARBA" id="ARBA00023154"/>
    </source>
</evidence>
<comment type="caution">
    <text evidence="8">Lacks conserved residue(s) required for the propagation of feature annotation.</text>
</comment>
<accession>A0ABU2DNE0</accession>
<sequence>MTDPVAASQPHHQQALDALTGLRAVKAHATGNDFVMFVDPDGQRPLNPEQVSALCDRHLGIGGDGAIRAVPADQDADGRELLSRWESEIADSPAHEPGERIWFMDYHNGDGSIAEMCGNGVRAFAHLLVTQGWVELEQGEELLILTRAGVRTMRKVPEGYAVGMGVWSFIDPELARTEASDALVMAAGLEDPRPGLSISLGNPHTVVALPDDRALEQLDLAQAPTVDPAPGNGTNVEFVVPSEPLVDQGIGAVRMRVHERGVGETMSCGSGACAAAAAVRVWAAGDGVDTWDVGVPGGVVRVSFLARPDGAENVELSGPAEIVAHLTLA</sequence>
<feature type="site" description="Could be important to modulate the pK values of the two catalytic cysteine residues" evidence="8">
    <location>
        <position position="204"/>
    </location>
</feature>
<feature type="binding site" evidence="8">
    <location>
        <position position="32"/>
    </location>
    <ligand>
        <name>substrate</name>
    </ligand>
</feature>
<dbReference type="PANTHER" id="PTHR31689:SF0">
    <property type="entry name" value="DIAMINOPIMELATE EPIMERASE"/>
    <property type="match status" value="1"/>
</dbReference>
<dbReference type="InterPro" id="IPR001653">
    <property type="entry name" value="DAP_epimerase_DapF"/>
</dbReference>
<dbReference type="PANTHER" id="PTHR31689">
    <property type="entry name" value="DIAMINOPIMELATE EPIMERASE, CHLOROPLASTIC"/>
    <property type="match status" value="1"/>
</dbReference>
<name>A0ABU2DNE0_9MICC</name>
<comment type="caution">
    <text evidence="10">The sequence shown here is derived from an EMBL/GenBank/DDBJ whole genome shotgun (WGS) entry which is preliminary data.</text>
</comment>
<evidence type="ECO:0000256" key="2">
    <source>
        <dbReference type="ARBA" id="ARBA00010219"/>
    </source>
</evidence>
<comment type="subunit">
    <text evidence="8">Homodimer.</text>
</comment>
<dbReference type="PROSITE" id="PS01326">
    <property type="entry name" value="DAP_EPIMERASE"/>
    <property type="match status" value="1"/>
</dbReference>
<comment type="similarity">
    <text evidence="2 8">Belongs to the diaminopimelate epimerase family.</text>
</comment>
<dbReference type="Gene3D" id="3.10.310.10">
    <property type="entry name" value="Diaminopimelate Epimerase, Chain A, domain 1"/>
    <property type="match status" value="2"/>
</dbReference>
<organism evidence="10 11">
    <name type="scientific">Nesterenkonia aerolata</name>
    <dbReference type="NCBI Taxonomy" id="3074079"/>
    <lineage>
        <taxon>Bacteria</taxon>
        <taxon>Bacillati</taxon>
        <taxon>Actinomycetota</taxon>
        <taxon>Actinomycetes</taxon>
        <taxon>Micrococcales</taxon>
        <taxon>Micrococcaceae</taxon>
        <taxon>Nesterenkonia</taxon>
    </lineage>
</organism>
<evidence type="ECO:0000256" key="1">
    <source>
        <dbReference type="ARBA" id="ARBA00005196"/>
    </source>
</evidence>
<dbReference type="HAMAP" id="MF_00197">
    <property type="entry name" value="DAP_epimerase"/>
    <property type="match status" value="1"/>
</dbReference>
<feature type="binding site" evidence="8">
    <location>
        <begin position="118"/>
        <end position="119"/>
    </location>
    <ligand>
        <name>substrate</name>
    </ligand>
</feature>
<dbReference type="EMBL" id="JAVKGR010000001">
    <property type="protein sequence ID" value="MDR8017969.1"/>
    <property type="molecule type" value="Genomic_DNA"/>
</dbReference>
<dbReference type="Proteomes" id="UP001251870">
    <property type="component" value="Unassembled WGS sequence"/>
</dbReference>
<keyword evidence="4 8" id="KW-0028">Amino-acid biosynthesis</keyword>
<dbReference type="SUPFAM" id="SSF54506">
    <property type="entry name" value="Diaminopimelate epimerase-like"/>
    <property type="match status" value="2"/>
</dbReference>
<protein>
    <recommendedName>
        <fullName evidence="3 8">Diaminopimelate epimerase</fullName>
        <shortName evidence="8">DAP epimerase</shortName>
        <ecNumber evidence="3 8">5.1.1.7</ecNumber>
    </recommendedName>
    <alternativeName>
        <fullName evidence="8">PLP-independent amino acid racemase</fullName>
    </alternativeName>
</protein>
<keyword evidence="11" id="KW-1185">Reference proteome</keyword>
<dbReference type="RefSeq" id="WP_310546965.1">
    <property type="nucleotide sequence ID" value="NZ_JAVKGR010000001.1"/>
</dbReference>
<dbReference type="GO" id="GO:0008837">
    <property type="term" value="F:diaminopimelate epimerase activity"/>
    <property type="evidence" value="ECO:0007669"/>
    <property type="project" value="UniProtKB-EC"/>
</dbReference>
<dbReference type="Pfam" id="PF01678">
    <property type="entry name" value="DAP_epimerase"/>
    <property type="match status" value="2"/>
</dbReference>
<feature type="binding site" evidence="8">
    <location>
        <begin position="259"/>
        <end position="260"/>
    </location>
    <ligand>
        <name>substrate</name>
    </ligand>
</feature>
<evidence type="ECO:0000256" key="4">
    <source>
        <dbReference type="ARBA" id="ARBA00022605"/>
    </source>
</evidence>
<feature type="binding site" evidence="8">
    <location>
        <position position="108"/>
    </location>
    <ligand>
        <name>substrate</name>
    </ligand>
</feature>
<comment type="function">
    <text evidence="8">Catalyzes the stereoinversion of LL-2,6-diaminopimelate (L,L-DAP) to meso-diaminopimelate (meso-DAP), a precursor of L-lysine and an essential component of the bacterial peptidoglycan.</text>
</comment>
<feature type="site" description="Could be important to modulate the pK values of the two catalytic cysteine residues" evidence="8">
    <location>
        <position position="259"/>
    </location>
</feature>
<feature type="binding site" evidence="8">
    <location>
        <position position="235"/>
    </location>
    <ligand>
        <name>substrate</name>
    </ligand>
</feature>
<evidence type="ECO:0000313" key="11">
    <source>
        <dbReference type="Proteomes" id="UP001251870"/>
    </source>
</evidence>
<feature type="active site" evidence="9">
    <location>
        <position position="117"/>
    </location>
</feature>
<proteinExistence type="inferred from homology"/>
<keyword evidence="6 8" id="KW-0413">Isomerase</keyword>
<comment type="catalytic activity">
    <reaction evidence="7 8">
        <text>(2S,6S)-2,6-diaminopimelate = meso-2,6-diaminopimelate</text>
        <dbReference type="Rhea" id="RHEA:15393"/>
        <dbReference type="ChEBI" id="CHEBI:57609"/>
        <dbReference type="ChEBI" id="CHEBI:57791"/>
        <dbReference type="EC" id="5.1.1.7"/>
    </reaction>
</comment>
<dbReference type="NCBIfam" id="TIGR00652">
    <property type="entry name" value="DapF"/>
    <property type="match status" value="1"/>
</dbReference>
<evidence type="ECO:0000256" key="6">
    <source>
        <dbReference type="ARBA" id="ARBA00023235"/>
    </source>
</evidence>
<feature type="binding site" evidence="8">
    <location>
        <position position="202"/>
    </location>
    <ligand>
        <name>substrate</name>
    </ligand>
</feature>
<feature type="active site" description="Proton donor" evidence="8">
    <location>
        <position position="117"/>
    </location>
</feature>
<gene>
    <name evidence="8 10" type="primary">dapF</name>
    <name evidence="10" type="ORF">RIL96_00105</name>
</gene>
<dbReference type="EC" id="5.1.1.7" evidence="3 8"/>
<evidence type="ECO:0000256" key="3">
    <source>
        <dbReference type="ARBA" id="ARBA00013080"/>
    </source>
</evidence>
<keyword evidence="8" id="KW-0963">Cytoplasm</keyword>
<comment type="pathway">
    <text evidence="1 8">Amino-acid biosynthesis; L-lysine biosynthesis via DAP pathway; DL-2,6-diaminopimelate from LL-2,6-diaminopimelate: step 1/1.</text>
</comment>
<comment type="subcellular location">
    <subcellularLocation>
        <location evidence="8">Cytoplasm</location>
    </subcellularLocation>
</comment>
<keyword evidence="5 8" id="KW-0457">Lysine biosynthesis</keyword>
<feature type="active site" description="Proton acceptor" evidence="8">
    <location>
        <position position="268"/>
    </location>
</feature>
<feature type="binding site" evidence="8">
    <location>
        <begin position="269"/>
        <end position="270"/>
    </location>
    <ligand>
        <name>substrate</name>
    </ligand>
</feature>
<evidence type="ECO:0000256" key="8">
    <source>
        <dbReference type="HAMAP-Rule" id="MF_00197"/>
    </source>
</evidence>
<evidence type="ECO:0000313" key="10">
    <source>
        <dbReference type="EMBL" id="MDR8017969.1"/>
    </source>
</evidence>
<evidence type="ECO:0000256" key="7">
    <source>
        <dbReference type="ARBA" id="ARBA00051712"/>
    </source>
</evidence>